<organism evidence="1 2">
    <name type="scientific">Acinetobacter junii</name>
    <dbReference type="NCBI Taxonomy" id="40215"/>
    <lineage>
        <taxon>Bacteria</taxon>
        <taxon>Pseudomonadati</taxon>
        <taxon>Pseudomonadota</taxon>
        <taxon>Gammaproteobacteria</taxon>
        <taxon>Moraxellales</taxon>
        <taxon>Moraxellaceae</taxon>
        <taxon>Acinetobacter</taxon>
    </lineage>
</organism>
<name>A0AAW5R8T8_ACIJU</name>
<dbReference type="RefSeq" id="WP_046739123.1">
    <property type="nucleotide sequence ID" value="NZ_JAHNFA010000006.1"/>
</dbReference>
<evidence type="ECO:0000313" key="1">
    <source>
        <dbReference type="EMBL" id="MCU4395815.1"/>
    </source>
</evidence>
<evidence type="ECO:0000313" key="2">
    <source>
        <dbReference type="Proteomes" id="UP001208534"/>
    </source>
</evidence>
<gene>
    <name evidence="1" type="ORF">KTH64_02270</name>
</gene>
<sequence length="112" mass="12757">MIDYNKILAMIAHWLESEINGYIGSDYGPDFNSLFLAPLSAPVANTFIQKMKSDIPILKQLSADQFQMWAQDEGFETKIIYLRIGQQIVINLNEVREKQLARNGETFDVDAS</sequence>
<dbReference type="Proteomes" id="UP001208534">
    <property type="component" value="Unassembled WGS sequence"/>
</dbReference>
<protein>
    <recommendedName>
        <fullName evidence="3">Phage protein</fullName>
    </recommendedName>
</protein>
<reference evidence="1" key="1">
    <citation type="submission" date="2021-06" db="EMBL/GenBank/DDBJ databases">
        <title>Propagation of a rapidly emergent carbapenem-resistant Acinetobacter baumannii lineage by various extra-hospital transmission networks.</title>
        <authorList>
            <person name="Calix J."/>
        </authorList>
    </citation>
    <scope>NUCLEOTIDE SEQUENCE</scope>
    <source>
        <strain evidence="1">WU_MDCI_Aw63</strain>
    </source>
</reference>
<comment type="caution">
    <text evidence="1">The sequence shown here is derived from an EMBL/GenBank/DDBJ whole genome shotgun (WGS) entry which is preliminary data.</text>
</comment>
<dbReference type="EMBL" id="JAHPRE010000006">
    <property type="protein sequence ID" value="MCU4395815.1"/>
    <property type="molecule type" value="Genomic_DNA"/>
</dbReference>
<proteinExistence type="predicted"/>
<accession>A0AAW5R8T8</accession>
<evidence type="ECO:0008006" key="3">
    <source>
        <dbReference type="Google" id="ProtNLM"/>
    </source>
</evidence>
<dbReference type="AlphaFoldDB" id="A0AAW5R8T8"/>